<name>A0AAW5P989_9BACT</name>
<protein>
    <submittedName>
        <fullName evidence="2">Uncharacterized protein</fullName>
    </submittedName>
</protein>
<evidence type="ECO:0000313" key="3">
    <source>
        <dbReference type="Proteomes" id="UP001155110"/>
    </source>
</evidence>
<dbReference type="Proteomes" id="UP001155110">
    <property type="component" value="Unassembled WGS sequence"/>
</dbReference>
<gene>
    <name evidence="2" type="ORF">GGP99_001765</name>
</gene>
<evidence type="ECO:0000313" key="2">
    <source>
        <dbReference type="EMBL" id="MCS4157801.1"/>
    </source>
</evidence>
<sequence>MSTLDGIPEHVIRQVKKSMGGGAGNLDSRDVGRLTKELRELNANLRKLARLEEKRLEMREDDG</sequence>
<dbReference type="EMBL" id="JANTZM010000007">
    <property type="protein sequence ID" value="MCS4157801.1"/>
    <property type="molecule type" value="Genomic_DNA"/>
</dbReference>
<comment type="caution">
    <text evidence="2">The sequence shown here is derived from an EMBL/GenBank/DDBJ whole genome shotgun (WGS) entry which is preliminary data.</text>
</comment>
<proteinExistence type="predicted"/>
<evidence type="ECO:0000256" key="1">
    <source>
        <dbReference type="SAM" id="Coils"/>
    </source>
</evidence>
<feature type="coiled-coil region" evidence="1">
    <location>
        <begin position="31"/>
        <end position="61"/>
    </location>
</feature>
<reference evidence="2" key="1">
    <citation type="submission" date="2022-08" db="EMBL/GenBank/DDBJ databases">
        <title>Genomic Encyclopedia of Type Strains, Phase V (KMG-V): Genome sequencing to study the core and pangenomes of soil and plant-associated prokaryotes.</title>
        <authorList>
            <person name="Whitman W."/>
        </authorList>
    </citation>
    <scope>NUCLEOTIDE SEQUENCE</scope>
    <source>
        <strain evidence="2">SP3002</strain>
    </source>
</reference>
<organism evidence="2 3">
    <name type="scientific">Salinibacter ruber</name>
    <dbReference type="NCBI Taxonomy" id="146919"/>
    <lineage>
        <taxon>Bacteria</taxon>
        <taxon>Pseudomonadati</taxon>
        <taxon>Rhodothermota</taxon>
        <taxon>Rhodothermia</taxon>
        <taxon>Rhodothermales</taxon>
        <taxon>Salinibacteraceae</taxon>
        <taxon>Salinibacter</taxon>
    </lineage>
</organism>
<keyword evidence="1" id="KW-0175">Coiled coil</keyword>
<dbReference type="AlphaFoldDB" id="A0AAW5P989"/>
<dbReference type="RefSeq" id="WP_259258330.1">
    <property type="nucleotide sequence ID" value="NZ_JANTZM010000007.1"/>
</dbReference>
<accession>A0AAW5P989</accession>